<gene>
    <name evidence="1" type="ORF">COX26_02575</name>
</gene>
<dbReference type="AlphaFoldDB" id="A0A2G9ZAT0"/>
<reference evidence="1 2" key="1">
    <citation type="submission" date="2017-09" db="EMBL/GenBank/DDBJ databases">
        <title>Depth-based differentiation of microbial function through sediment-hosted aquifers and enrichment of novel symbionts in the deep terrestrial subsurface.</title>
        <authorList>
            <person name="Probst A.J."/>
            <person name="Ladd B."/>
            <person name="Jarett J.K."/>
            <person name="Geller-Mcgrath D.E."/>
            <person name="Sieber C.M."/>
            <person name="Emerson J.B."/>
            <person name="Anantharaman K."/>
            <person name="Thomas B.C."/>
            <person name="Malmstrom R."/>
            <person name="Stieglmeier M."/>
            <person name="Klingl A."/>
            <person name="Woyke T."/>
            <person name="Ryan C.M."/>
            <person name="Banfield J.F."/>
        </authorList>
    </citation>
    <scope>NUCLEOTIDE SEQUENCE [LARGE SCALE GENOMIC DNA]</scope>
    <source>
        <strain evidence="1">CG23_combo_of_CG06-09_8_20_14_all_54_14</strain>
    </source>
</reference>
<dbReference type="PANTHER" id="PTHR34573:SF1">
    <property type="entry name" value="VITAMIN K EPOXIDE REDUCTASE DOMAIN-CONTAINING PROTEIN"/>
    <property type="match status" value="1"/>
</dbReference>
<comment type="caution">
    <text evidence="1">The sequence shown here is derived from an EMBL/GenBank/DDBJ whole genome shotgun (WGS) entry which is preliminary data.</text>
</comment>
<proteinExistence type="predicted"/>
<dbReference type="Gene3D" id="3.40.30.10">
    <property type="entry name" value="Glutaredoxin"/>
    <property type="match status" value="1"/>
</dbReference>
<dbReference type="EMBL" id="PCRZ01000045">
    <property type="protein sequence ID" value="PIP29720.1"/>
    <property type="molecule type" value="Genomic_DNA"/>
</dbReference>
<evidence type="ECO:0000313" key="1">
    <source>
        <dbReference type="EMBL" id="PIP29720.1"/>
    </source>
</evidence>
<organism evidence="1 2">
    <name type="scientific">Candidatus Jorgensenbacteria bacterium CG23_combo_of_CG06-09_8_20_14_all_54_14</name>
    <dbReference type="NCBI Taxonomy" id="1974595"/>
    <lineage>
        <taxon>Bacteria</taxon>
        <taxon>Candidatus Joergenseniibacteriota</taxon>
    </lineage>
</organism>
<dbReference type="InterPro" id="IPR036249">
    <property type="entry name" value="Thioredoxin-like_sf"/>
</dbReference>
<evidence type="ECO:0000313" key="2">
    <source>
        <dbReference type="Proteomes" id="UP000228812"/>
    </source>
</evidence>
<accession>A0A2G9ZAT0</accession>
<protein>
    <recommendedName>
        <fullName evidence="3">Thioredoxin domain-containing protein</fullName>
    </recommendedName>
</protein>
<dbReference type="SUPFAM" id="SSF52833">
    <property type="entry name" value="Thioredoxin-like"/>
    <property type="match status" value="1"/>
</dbReference>
<dbReference type="PANTHER" id="PTHR34573">
    <property type="entry name" value="VKC DOMAIN-CONTAINING PROTEIN"/>
    <property type="match status" value="1"/>
</dbReference>
<name>A0A2G9ZAT0_9BACT</name>
<dbReference type="Proteomes" id="UP000228812">
    <property type="component" value="Unassembled WGS sequence"/>
</dbReference>
<evidence type="ECO:0008006" key="3">
    <source>
        <dbReference type="Google" id="ProtNLM"/>
    </source>
</evidence>
<sequence length="122" mass="12973">MTKSVVIIIIILVVAIGIAALLGTSGARSGTALDPFAQCLAAKNVTMYGAYSCSHCQNQKAMFGSSFKYVPYVECTQETEKCLTAKVEGVPTWMLPDGRQLVGEQPLERLAQVSGCTLPGTK</sequence>